<comment type="similarity">
    <text evidence="4 14">Belongs to the cytochrome P450 family.</text>
</comment>
<evidence type="ECO:0000256" key="5">
    <source>
        <dbReference type="ARBA" id="ARBA00022617"/>
    </source>
</evidence>
<dbReference type="InterPro" id="IPR050476">
    <property type="entry name" value="Insect_CytP450_Detox"/>
</dbReference>
<name>A0A1B6CD09_9HEMI</name>
<evidence type="ECO:0000256" key="3">
    <source>
        <dbReference type="ARBA" id="ARBA00004406"/>
    </source>
</evidence>
<dbReference type="Gene3D" id="1.10.630.10">
    <property type="entry name" value="Cytochrome P450"/>
    <property type="match status" value="1"/>
</dbReference>
<dbReference type="PANTHER" id="PTHR24292">
    <property type="entry name" value="CYTOCHROME P450"/>
    <property type="match status" value="1"/>
</dbReference>
<dbReference type="PROSITE" id="PS00086">
    <property type="entry name" value="CYTOCHROME_P450"/>
    <property type="match status" value="1"/>
</dbReference>
<dbReference type="InterPro" id="IPR001128">
    <property type="entry name" value="Cyt_P450"/>
</dbReference>
<keyword evidence="6 13" id="KW-0479">Metal-binding</keyword>
<accession>A0A1B6CD09</accession>
<dbReference type="AlphaFoldDB" id="A0A1B6CD09"/>
<dbReference type="EMBL" id="GEDC01026128">
    <property type="protein sequence ID" value="JAS11170.1"/>
    <property type="molecule type" value="Transcribed_RNA"/>
</dbReference>
<evidence type="ECO:0000256" key="9">
    <source>
        <dbReference type="ARBA" id="ARBA00023002"/>
    </source>
</evidence>
<dbReference type="EMBL" id="GEDC01005794">
    <property type="protein sequence ID" value="JAS31504.1"/>
    <property type="molecule type" value="Transcribed_RNA"/>
</dbReference>
<keyword evidence="5 13" id="KW-0349">Heme</keyword>
<dbReference type="InterPro" id="IPR017972">
    <property type="entry name" value="Cyt_P450_CS"/>
</dbReference>
<comment type="subcellular location">
    <subcellularLocation>
        <location evidence="3">Endoplasmic reticulum membrane</location>
        <topology evidence="3">Peripheral membrane protein</topology>
    </subcellularLocation>
    <subcellularLocation>
        <location evidence="2">Microsome membrane</location>
        <topology evidence="2">Peripheral membrane protein</topology>
    </subcellularLocation>
</comment>
<keyword evidence="7" id="KW-0256">Endoplasmic reticulum</keyword>
<dbReference type="GO" id="GO:0005506">
    <property type="term" value="F:iron ion binding"/>
    <property type="evidence" value="ECO:0007669"/>
    <property type="project" value="InterPro"/>
</dbReference>
<evidence type="ECO:0000256" key="4">
    <source>
        <dbReference type="ARBA" id="ARBA00010617"/>
    </source>
</evidence>
<evidence type="ECO:0008006" key="18">
    <source>
        <dbReference type="Google" id="ProtNLM"/>
    </source>
</evidence>
<sequence>MTDAVIVANTFVFLVAGADTVSSTVTFALLCLSQASRLQDRVHQEVKAAIGHHNGQWTYQSVKDMVYLDRVIQETLRLYPITFQLFRVCTEPYQIPDSKVVIEKGTRITVPIYSIHRDPRYYPAPEEFDPDRFVDNNYKPSGHYLPFGNGPRNCIGMRFAILEVKIVLAKILLEFSVKLNKKTQLPLKYINSTTTMLTEQGIWFDFEKRANS</sequence>
<evidence type="ECO:0000256" key="13">
    <source>
        <dbReference type="PIRSR" id="PIRSR602401-1"/>
    </source>
</evidence>
<dbReference type="InterPro" id="IPR036396">
    <property type="entry name" value="Cyt_P450_sf"/>
</dbReference>
<keyword evidence="12" id="KW-0472">Membrane</keyword>
<evidence type="ECO:0000313" key="16">
    <source>
        <dbReference type="EMBL" id="JAS16208.1"/>
    </source>
</evidence>
<evidence type="ECO:0000313" key="17">
    <source>
        <dbReference type="EMBL" id="JAS31504.1"/>
    </source>
</evidence>
<organism evidence="15">
    <name type="scientific">Clastoptera arizonana</name>
    <name type="common">Arizona spittle bug</name>
    <dbReference type="NCBI Taxonomy" id="38151"/>
    <lineage>
        <taxon>Eukaryota</taxon>
        <taxon>Metazoa</taxon>
        <taxon>Ecdysozoa</taxon>
        <taxon>Arthropoda</taxon>
        <taxon>Hexapoda</taxon>
        <taxon>Insecta</taxon>
        <taxon>Pterygota</taxon>
        <taxon>Neoptera</taxon>
        <taxon>Paraneoptera</taxon>
        <taxon>Hemiptera</taxon>
        <taxon>Auchenorrhyncha</taxon>
        <taxon>Cercopoidea</taxon>
        <taxon>Clastopteridae</taxon>
        <taxon>Clastoptera</taxon>
    </lineage>
</organism>
<dbReference type="PRINTS" id="PR00385">
    <property type="entry name" value="P450"/>
</dbReference>
<evidence type="ECO:0000256" key="8">
    <source>
        <dbReference type="ARBA" id="ARBA00022848"/>
    </source>
</evidence>
<keyword evidence="11 14" id="KW-0503">Monooxygenase</keyword>
<evidence type="ECO:0000256" key="2">
    <source>
        <dbReference type="ARBA" id="ARBA00004174"/>
    </source>
</evidence>
<evidence type="ECO:0000256" key="1">
    <source>
        <dbReference type="ARBA" id="ARBA00001971"/>
    </source>
</evidence>
<dbReference type="SUPFAM" id="SSF48264">
    <property type="entry name" value="Cytochrome P450"/>
    <property type="match status" value="1"/>
</dbReference>
<gene>
    <name evidence="15" type="ORF">g.23577</name>
    <name evidence="17" type="ORF">g.23580</name>
    <name evidence="16" type="ORF">g.23582</name>
</gene>
<evidence type="ECO:0000256" key="14">
    <source>
        <dbReference type="RuleBase" id="RU000461"/>
    </source>
</evidence>
<evidence type="ECO:0000313" key="15">
    <source>
        <dbReference type="EMBL" id="JAS11170.1"/>
    </source>
</evidence>
<keyword evidence="9 14" id="KW-0560">Oxidoreductase</keyword>
<dbReference type="GO" id="GO:0016705">
    <property type="term" value="F:oxidoreductase activity, acting on paired donors, with incorporation or reduction of molecular oxygen"/>
    <property type="evidence" value="ECO:0007669"/>
    <property type="project" value="InterPro"/>
</dbReference>
<evidence type="ECO:0000256" key="12">
    <source>
        <dbReference type="ARBA" id="ARBA00023136"/>
    </source>
</evidence>
<reference evidence="15" key="1">
    <citation type="submission" date="2015-12" db="EMBL/GenBank/DDBJ databases">
        <title>De novo transcriptome assembly of four potential Pierce s Disease insect vectors from Arizona vineyards.</title>
        <authorList>
            <person name="Tassone E.E."/>
        </authorList>
    </citation>
    <scope>NUCLEOTIDE SEQUENCE</scope>
</reference>
<keyword evidence="8" id="KW-0492">Microsome</keyword>
<dbReference type="EMBL" id="GEDC01021090">
    <property type="protein sequence ID" value="JAS16208.1"/>
    <property type="molecule type" value="Transcribed_RNA"/>
</dbReference>
<protein>
    <recommendedName>
        <fullName evidence="18">Cytochrome P450</fullName>
    </recommendedName>
</protein>
<dbReference type="Pfam" id="PF00067">
    <property type="entry name" value="p450"/>
    <property type="match status" value="1"/>
</dbReference>
<dbReference type="PRINTS" id="PR00463">
    <property type="entry name" value="EP450I"/>
</dbReference>
<comment type="cofactor">
    <cofactor evidence="1 13">
        <name>heme</name>
        <dbReference type="ChEBI" id="CHEBI:30413"/>
    </cofactor>
</comment>
<feature type="binding site" description="axial binding residue" evidence="13">
    <location>
        <position position="154"/>
    </location>
    <ligand>
        <name>heme</name>
        <dbReference type="ChEBI" id="CHEBI:30413"/>
    </ligand>
    <ligandPart>
        <name>Fe</name>
        <dbReference type="ChEBI" id="CHEBI:18248"/>
    </ligandPart>
</feature>
<evidence type="ECO:0000256" key="6">
    <source>
        <dbReference type="ARBA" id="ARBA00022723"/>
    </source>
</evidence>
<evidence type="ECO:0000256" key="11">
    <source>
        <dbReference type="ARBA" id="ARBA00023033"/>
    </source>
</evidence>
<evidence type="ECO:0000256" key="10">
    <source>
        <dbReference type="ARBA" id="ARBA00023004"/>
    </source>
</evidence>
<dbReference type="GO" id="GO:0005789">
    <property type="term" value="C:endoplasmic reticulum membrane"/>
    <property type="evidence" value="ECO:0007669"/>
    <property type="project" value="UniProtKB-SubCell"/>
</dbReference>
<dbReference type="PANTHER" id="PTHR24292:SF54">
    <property type="entry name" value="CYP9F3-RELATED"/>
    <property type="match status" value="1"/>
</dbReference>
<dbReference type="GO" id="GO:0004497">
    <property type="term" value="F:monooxygenase activity"/>
    <property type="evidence" value="ECO:0007669"/>
    <property type="project" value="UniProtKB-KW"/>
</dbReference>
<proteinExistence type="inferred from homology"/>
<evidence type="ECO:0000256" key="7">
    <source>
        <dbReference type="ARBA" id="ARBA00022824"/>
    </source>
</evidence>
<dbReference type="GO" id="GO:0020037">
    <property type="term" value="F:heme binding"/>
    <property type="evidence" value="ECO:0007669"/>
    <property type="project" value="InterPro"/>
</dbReference>
<keyword evidence="10 13" id="KW-0408">Iron</keyword>
<dbReference type="InterPro" id="IPR002401">
    <property type="entry name" value="Cyt_P450_E_grp-I"/>
</dbReference>